<proteinExistence type="predicted"/>
<gene>
    <name evidence="1" type="ORF">M6D93_06650</name>
</gene>
<organism evidence="1 2">
    <name type="scientific">Jatrophihabitans telluris</name>
    <dbReference type="NCBI Taxonomy" id="2038343"/>
    <lineage>
        <taxon>Bacteria</taxon>
        <taxon>Bacillati</taxon>
        <taxon>Actinomycetota</taxon>
        <taxon>Actinomycetes</taxon>
        <taxon>Jatrophihabitantales</taxon>
        <taxon>Jatrophihabitantaceae</taxon>
        <taxon>Jatrophihabitans</taxon>
    </lineage>
</organism>
<dbReference type="RefSeq" id="WP_249773570.1">
    <property type="nucleotide sequence ID" value="NZ_CP097332.1"/>
</dbReference>
<keyword evidence="2" id="KW-1185">Reference proteome</keyword>
<sequence>MTKIWPTADQAMHHAAHHAVAPLVWDPGSHLVSRFTFGPTAANRAYLVKHTVESWWQGQVTAGRQYSGYRGHAAVAAQGPLLSKSPSEVRAWLKAHGGEYGWEAMDQLSRVTLGLQVWSKAQLYETLVDFFSNHLNVANHNGDVWNTRHAYDRDVIRKFAFGRFSDMLVASSKHPAMLVYLNLAESNKSAVNENYGRELLELHTVGLGYSESDVKNSARALTGRTLYGDHRYVYDPDLHWTGPIRVLGFSHANVSATGGESVGDAYVRYLATHPKTAAHIARKLCQRFVSDNPSNALVSAVANAYLKNHTEILPTVHTILRSEEFWMTRGRKVRRPVENLIATIRVLGNPVSDMGKALDTLDWMSQSLGQRPLDWAPPNGYPDVAAAWRSSGTLINLWSFHRGFAQNWWDGFGKIKAESLYGSAKPKNSGQAIVALTKRLTGMTFSASHRAALQKFLAEPASTPLAKSNLQWYLPHLIPLILDAPHHALR</sequence>
<dbReference type="Pfam" id="PF08811">
    <property type="entry name" value="DUF1800"/>
    <property type="match status" value="1"/>
</dbReference>
<dbReference type="EMBL" id="CP097332">
    <property type="protein sequence ID" value="UQX89674.1"/>
    <property type="molecule type" value="Genomic_DNA"/>
</dbReference>
<name>A0ABY4R1G2_9ACTN</name>
<evidence type="ECO:0000313" key="1">
    <source>
        <dbReference type="EMBL" id="UQX89674.1"/>
    </source>
</evidence>
<dbReference type="Proteomes" id="UP001056336">
    <property type="component" value="Chromosome"/>
</dbReference>
<evidence type="ECO:0000313" key="2">
    <source>
        <dbReference type="Proteomes" id="UP001056336"/>
    </source>
</evidence>
<accession>A0ABY4R1G2</accession>
<protein>
    <submittedName>
        <fullName evidence="1">DUF1800 domain-containing protein</fullName>
    </submittedName>
</protein>
<dbReference type="InterPro" id="IPR014917">
    <property type="entry name" value="DUF1800"/>
</dbReference>
<reference evidence="1" key="1">
    <citation type="journal article" date="2018" name="Int. J. Syst. Evol. Microbiol.">
        <title>Jatrophihabitans telluris sp. nov., isolated from sediment soil of lava forest wetlands and the emended description of the genus Jatrophihabitans.</title>
        <authorList>
            <person name="Lee K.C."/>
            <person name="Suh M.K."/>
            <person name="Eom M.K."/>
            <person name="Kim K.K."/>
            <person name="Kim J.S."/>
            <person name="Kim D.S."/>
            <person name="Ko S.H."/>
            <person name="Shin Y.K."/>
            <person name="Lee J.S."/>
        </authorList>
    </citation>
    <scope>NUCLEOTIDE SEQUENCE</scope>
    <source>
        <strain evidence="1">N237</strain>
    </source>
</reference>
<reference evidence="1" key="2">
    <citation type="submission" date="2022-05" db="EMBL/GenBank/DDBJ databases">
        <authorList>
            <person name="Kim J.-S."/>
            <person name="Lee K."/>
            <person name="Suh M."/>
            <person name="Eom M."/>
            <person name="Kim J.-S."/>
            <person name="Kim D.-S."/>
            <person name="Ko S.-H."/>
            <person name="Shin Y."/>
            <person name="Lee J.-S."/>
        </authorList>
    </citation>
    <scope>NUCLEOTIDE SEQUENCE</scope>
    <source>
        <strain evidence="1">N237</strain>
    </source>
</reference>